<dbReference type="SUPFAM" id="SSF50475">
    <property type="entry name" value="FMN-binding split barrel"/>
    <property type="match status" value="1"/>
</dbReference>
<dbReference type="PANTHER" id="PTHR43567">
    <property type="entry name" value="FLAVOREDOXIN-RELATED-RELATED"/>
    <property type="match status" value="1"/>
</dbReference>
<evidence type="ECO:0000259" key="4">
    <source>
        <dbReference type="Pfam" id="PF01613"/>
    </source>
</evidence>
<dbReference type="GO" id="GO:0016646">
    <property type="term" value="F:oxidoreductase activity, acting on the CH-NH group of donors, NAD or NADP as acceptor"/>
    <property type="evidence" value="ECO:0007669"/>
    <property type="project" value="UniProtKB-ARBA"/>
</dbReference>
<feature type="domain" description="Flavin reductase like" evidence="4">
    <location>
        <begin position="6"/>
        <end position="147"/>
    </location>
</feature>
<accession>A0A3E3JZ83</accession>
<dbReference type="GO" id="GO:0010181">
    <property type="term" value="F:FMN binding"/>
    <property type="evidence" value="ECO:0007669"/>
    <property type="project" value="InterPro"/>
</dbReference>
<sequence length="194" mass="21845">MEFVVSVPSPLYIITSYKNNGQPNACMQSWTTFTGGKNGYFAIVSAVSKYGHLYQTLHEAGDAVINFMSADLYDKCMSSCKNNGFEIDEIKTAGLTSVKAEMVNAPLIDECFMNLECRFRWEREIVEGDDYVLVCLEIVCVHIDESHIDEGDLGRTGETGILYNIHHPINPENFKGTAHDYVGTVKKIRDYTEY</sequence>
<dbReference type="InterPro" id="IPR052174">
    <property type="entry name" value="Flavoredoxin"/>
</dbReference>
<evidence type="ECO:0000313" key="5">
    <source>
        <dbReference type="EMBL" id="RGE85216.1"/>
    </source>
</evidence>
<dbReference type="Gene3D" id="2.30.110.10">
    <property type="entry name" value="Electron Transport, Fmn-binding Protein, Chain A"/>
    <property type="match status" value="1"/>
</dbReference>
<keyword evidence="2" id="KW-0285">Flavoprotein</keyword>
<gene>
    <name evidence="5" type="ORF">DW016_13685</name>
</gene>
<dbReference type="Pfam" id="PF01613">
    <property type="entry name" value="Flavin_Reduct"/>
    <property type="match status" value="1"/>
</dbReference>
<evidence type="ECO:0000256" key="1">
    <source>
        <dbReference type="ARBA" id="ARBA00001917"/>
    </source>
</evidence>
<reference evidence="5 6" key="1">
    <citation type="submission" date="2018-08" db="EMBL/GenBank/DDBJ databases">
        <title>A genome reference for cultivated species of the human gut microbiota.</title>
        <authorList>
            <person name="Zou Y."/>
            <person name="Xue W."/>
            <person name="Luo G."/>
        </authorList>
    </citation>
    <scope>NUCLEOTIDE SEQUENCE [LARGE SCALE GENOMIC DNA]</scope>
    <source>
        <strain evidence="5 6">AF37-2AT</strain>
    </source>
</reference>
<dbReference type="InterPro" id="IPR002563">
    <property type="entry name" value="Flavin_Rdtase-like_dom"/>
</dbReference>
<dbReference type="Proteomes" id="UP000261080">
    <property type="component" value="Unassembled WGS sequence"/>
</dbReference>
<dbReference type="OrthoDB" id="9792436at2"/>
<evidence type="ECO:0000256" key="2">
    <source>
        <dbReference type="ARBA" id="ARBA00022630"/>
    </source>
</evidence>
<organism evidence="5 6">
    <name type="scientific">Sellimonas intestinalis</name>
    <dbReference type="NCBI Taxonomy" id="1653434"/>
    <lineage>
        <taxon>Bacteria</taxon>
        <taxon>Bacillati</taxon>
        <taxon>Bacillota</taxon>
        <taxon>Clostridia</taxon>
        <taxon>Lachnospirales</taxon>
        <taxon>Lachnospiraceae</taxon>
        <taxon>Sellimonas</taxon>
    </lineage>
</organism>
<dbReference type="PANTHER" id="PTHR43567:SF1">
    <property type="entry name" value="FLAVOREDOXIN"/>
    <property type="match status" value="1"/>
</dbReference>
<comment type="caution">
    <text evidence="5">The sequence shown here is derived from an EMBL/GenBank/DDBJ whole genome shotgun (WGS) entry which is preliminary data.</text>
</comment>
<keyword evidence="6" id="KW-1185">Reference proteome</keyword>
<evidence type="ECO:0000313" key="6">
    <source>
        <dbReference type="Proteomes" id="UP000261080"/>
    </source>
</evidence>
<evidence type="ECO:0000256" key="3">
    <source>
        <dbReference type="ARBA" id="ARBA00038054"/>
    </source>
</evidence>
<dbReference type="InterPro" id="IPR012349">
    <property type="entry name" value="Split_barrel_FMN-bd"/>
</dbReference>
<dbReference type="EMBL" id="QVLX01000009">
    <property type="protein sequence ID" value="RGE85216.1"/>
    <property type="molecule type" value="Genomic_DNA"/>
</dbReference>
<dbReference type="AlphaFoldDB" id="A0A3E3JZ83"/>
<comment type="similarity">
    <text evidence="3">Belongs to the flavoredoxin family.</text>
</comment>
<comment type="cofactor">
    <cofactor evidence="1">
        <name>FMN</name>
        <dbReference type="ChEBI" id="CHEBI:58210"/>
    </cofactor>
</comment>
<protein>
    <submittedName>
        <fullName evidence="5">Flavin reductase</fullName>
    </submittedName>
</protein>
<proteinExistence type="inferred from homology"/>
<name>A0A3E3JZ83_9FIRM</name>